<keyword evidence="12" id="KW-0460">Magnesium</keyword>
<dbReference type="AlphaFoldDB" id="A0A9X1IE89"/>
<dbReference type="PROSITE" id="PS00154">
    <property type="entry name" value="ATPASE_E1_E2"/>
    <property type="match status" value="1"/>
</dbReference>
<evidence type="ECO:0000256" key="9">
    <source>
        <dbReference type="ARBA" id="ARBA00022741"/>
    </source>
</evidence>
<dbReference type="PRINTS" id="PR00119">
    <property type="entry name" value="CATATPASE"/>
</dbReference>
<evidence type="ECO:0000256" key="17">
    <source>
        <dbReference type="ARBA" id="ARBA00023136"/>
    </source>
</evidence>
<dbReference type="Proteomes" id="UP001139311">
    <property type="component" value="Unassembled WGS sequence"/>
</dbReference>
<feature type="domain" description="HMA" evidence="23">
    <location>
        <begin position="83"/>
        <end position="148"/>
    </location>
</feature>
<evidence type="ECO:0000256" key="15">
    <source>
        <dbReference type="ARBA" id="ARBA00023008"/>
    </source>
</evidence>
<dbReference type="GO" id="GO:0005524">
    <property type="term" value="F:ATP binding"/>
    <property type="evidence" value="ECO:0007669"/>
    <property type="project" value="UniProtKB-UniRule"/>
</dbReference>
<keyword evidence="15" id="KW-0186">Copper</keyword>
<keyword evidence="25" id="KW-1185">Reference proteome</keyword>
<comment type="subcellular location">
    <subcellularLocation>
        <location evidence="1">Cell membrane</location>
        <topology evidence="1">Multi-pass membrane protein</topology>
    </subcellularLocation>
</comment>
<dbReference type="RefSeq" id="WP_226609380.1">
    <property type="nucleotide sequence ID" value="NZ_JAJAQI010000022.1"/>
</dbReference>
<sequence>MAPEANLAIRNGLPPAALSLPVEGMTCASCVRRVEKALAAVPGVAQAAVNLATGRAELRLEGAPDLPALATAVERLGYAVPEETTDLSVEGMTCASCVGRIERALRAVPGVREASVNLATGRAVVRHVGGLDPAALETAVGRAGYAARRAALEAAAAREEREREGREREQRSLGRATLFAGLLTVPVLAIEMGGELVPAVHGLVEATIGMRASWYLQFVLATLVVFGPGLRFHRNGWPNLLRGTPDMNSLVALGTGAAWAYSAVATFAPALLPADARHVYYEAAAVIATLILLGRYLEARSKGRTSEAIRRLMGLQAKTARVERGGEALEIPVGEVRAGDVVLVRPGERVPVDGEVLDGASFVDESMVTGEPVPVRKEAGARVVGGTVNKAGAFRFRATAVGADTVLAQIVRMVEAAQGAKLPIQALVDRVTMWFVPVVMAVAAAAFGIWLAFGPDPALTFALVNAVAVLIIACPCAMGLATPTSIMVGTGRAAETGVLFRRGEALQSLRDAAVVAVDKTGTLTKGRPELTDLIPAPGFEADKVLALVAAVEARSEHPVAEAIAEAARRRGLSLDEAEAFEAVPGYGVAATVAGRRVEVGADRYMARLGHDVAASAEAAVRLGDEGKTPLYAAVDGRLAAAIAVADPIKETTPAAVEALHRLGLKVAMVTGDNRRTAEAIARRLGIDEVAAEVLPDGKVAVIERLKDGGRRKVAFVGDGINDAPALAAADVGLAVGTGTDIAIESADVVLMSGDLRGVPNAIALSQATMRNIRQNLFWAFAYNVALIPVAAGVLYPAFGLLLSPVLAAAAMGLSSVFVLSNALRLRAFRPPMVASAATSEPMPPVGAGEAHGAPGGVPA</sequence>
<feature type="transmembrane region" description="Helical" evidence="20">
    <location>
        <begin position="459"/>
        <end position="482"/>
    </location>
</feature>
<keyword evidence="10" id="KW-0187">Copper transport</keyword>
<dbReference type="InterPro" id="IPR018303">
    <property type="entry name" value="ATPase_P-typ_P_site"/>
</dbReference>
<dbReference type="InterPro" id="IPR044492">
    <property type="entry name" value="P_typ_ATPase_HD_dom"/>
</dbReference>
<keyword evidence="13" id="KW-1278">Translocase</keyword>
<evidence type="ECO:0000256" key="14">
    <source>
        <dbReference type="ARBA" id="ARBA00022989"/>
    </source>
</evidence>
<feature type="transmembrane region" description="Helical" evidence="20">
    <location>
        <begin position="431"/>
        <end position="453"/>
    </location>
</feature>
<evidence type="ECO:0000256" key="11">
    <source>
        <dbReference type="ARBA" id="ARBA00022840"/>
    </source>
</evidence>
<dbReference type="PROSITE" id="PS01047">
    <property type="entry name" value="HMA_1"/>
    <property type="match status" value="2"/>
</dbReference>
<keyword evidence="9 20" id="KW-0547">Nucleotide-binding</keyword>
<evidence type="ECO:0000256" key="19">
    <source>
        <dbReference type="ARBA" id="ARBA00049289"/>
    </source>
</evidence>
<keyword evidence="11 20" id="KW-0067">ATP-binding</keyword>
<dbReference type="InterPro" id="IPR023214">
    <property type="entry name" value="HAD_sf"/>
</dbReference>
<accession>A0A9X1IE89</accession>
<dbReference type="SFLD" id="SFLDF00027">
    <property type="entry name" value="p-type_atpase"/>
    <property type="match status" value="1"/>
</dbReference>
<dbReference type="SFLD" id="SFLDS00003">
    <property type="entry name" value="Haloacid_Dehalogenase"/>
    <property type="match status" value="1"/>
</dbReference>
<dbReference type="Gene3D" id="3.40.1110.10">
    <property type="entry name" value="Calcium-transporting ATPase, cytoplasmic domain N"/>
    <property type="match status" value="1"/>
</dbReference>
<feature type="transmembrane region" description="Helical" evidence="20">
    <location>
        <begin position="801"/>
        <end position="823"/>
    </location>
</feature>
<dbReference type="InterPro" id="IPR023299">
    <property type="entry name" value="ATPase_P-typ_cyto_dom_N"/>
</dbReference>
<dbReference type="InterPro" id="IPR059000">
    <property type="entry name" value="ATPase_P-type_domA"/>
</dbReference>
<evidence type="ECO:0000256" key="6">
    <source>
        <dbReference type="ARBA" id="ARBA00022692"/>
    </source>
</evidence>
<keyword evidence="17 20" id="KW-0472">Membrane</keyword>
<dbReference type="FunFam" id="3.40.50.1000:FF:000144">
    <property type="entry name" value="copper-transporting ATPase 1 isoform X2"/>
    <property type="match status" value="1"/>
</dbReference>
<evidence type="ECO:0000256" key="10">
    <source>
        <dbReference type="ARBA" id="ARBA00022796"/>
    </source>
</evidence>
<evidence type="ECO:0000256" key="16">
    <source>
        <dbReference type="ARBA" id="ARBA00023065"/>
    </source>
</evidence>
<dbReference type="Pfam" id="PF00122">
    <property type="entry name" value="E1-E2_ATPase"/>
    <property type="match status" value="1"/>
</dbReference>
<feature type="region of interest" description="Disordered" evidence="22">
    <location>
        <begin position="836"/>
        <end position="859"/>
    </location>
</feature>
<dbReference type="FunFam" id="3.30.70.100:FF:000005">
    <property type="entry name" value="Copper-exporting P-type ATPase A"/>
    <property type="match status" value="1"/>
</dbReference>
<feature type="transmembrane region" description="Helical" evidence="20">
    <location>
        <begin position="776"/>
        <end position="795"/>
    </location>
</feature>
<evidence type="ECO:0000256" key="7">
    <source>
        <dbReference type="ARBA" id="ARBA00022723"/>
    </source>
</evidence>
<dbReference type="NCBIfam" id="TIGR01511">
    <property type="entry name" value="ATPase-IB1_Cu"/>
    <property type="match status" value="1"/>
</dbReference>
<dbReference type="InterPro" id="IPR001757">
    <property type="entry name" value="P_typ_ATPase"/>
</dbReference>
<evidence type="ECO:0000313" key="24">
    <source>
        <dbReference type="EMBL" id="MCB4823099.1"/>
    </source>
</evidence>
<evidence type="ECO:0000256" key="18">
    <source>
        <dbReference type="ARBA" id="ARBA00047424"/>
    </source>
</evidence>
<keyword evidence="4 20" id="KW-1003">Cell membrane</keyword>
<dbReference type="CDD" id="cd02094">
    <property type="entry name" value="P-type_ATPase_Cu-like"/>
    <property type="match status" value="1"/>
</dbReference>
<dbReference type="GO" id="GO:0005507">
    <property type="term" value="F:copper ion binding"/>
    <property type="evidence" value="ECO:0007669"/>
    <property type="project" value="InterPro"/>
</dbReference>
<dbReference type="InterPro" id="IPR036412">
    <property type="entry name" value="HAD-like_sf"/>
</dbReference>
<feature type="transmembrane region" description="Helical" evidence="20">
    <location>
        <begin position="250"/>
        <end position="272"/>
    </location>
</feature>
<reference evidence="24" key="1">
    <citation type="submission" date="2021-10" db="EMBL/GenBank/DDBJ databases">
        <title>Roseicella aerolatum sp. nov., isolated from aerosols of e-waste dismantling site.</title>
        <authorList>
            <person name="Qin T."/>
        </authorList>
    </citation>
    <scope>NUCLEOTIDE SEQUENCE</scope>
    <source>
        <strain evidence="24">GB24</strain>
    </source>
</reference>
<keyword evidence="16" id="KW-0406">Ion transport</keyword>
<dbReference type="Gene3D" id="2.70.150.10">
    <property type="entry name" value="Calcium-transporting ATPase, cytoplasmic transduction domain A"/>
    <property type="match status" value="1"/>
</dbReference>
<dbReference type="NCBIfam" id="TIGR01525">
    <property type="entry name" value="ATPase-IB_hvy"/>
    <property type="match status" value="1"/>
</dbReference>
<comment type="similarity">
    <text evidence="2 20">Belongs to the cation transport ATPase (P-type) (TC 3.A.3) family. Type IB subfamily.</text>
</comment>
<feature type="transmembrane region" description="Helical" evidence="20">
    <location>
        <begin position="278"/>
        <end position="297"/>
    </location>
</feature>
<dbReference type="PANTHER" id="PTHR43520:SF8">
    <property type="entry name" value="P-TYPE CU(+) TRANSPORTER"/>
    <property type="match status" value="1"/>
</dbReference>
<dbReference type="Pfam" id="PF00702">
    <property type="entry name" value="Hydrolase"/>
    <property type="match status" value="1"/>
</dbReference>
<dbReference type="SUPFAM" id="SSF56784">
    <property type="entry name" value="HAD-like"/>
    <property type="match status" value="1"/>
</dbReference>
<evidence type="ECO:0000256" key="20">
    <source>
        <dbReference type="RuleBase" id="RU362081"/>
    </source>
</evidence>
<dbReference type="FunFam" id="2.70.150.10:FF:000002">
    <property type="entry name" value="Copper-transporting ATPase 1, putative"/>
    <property type="match status" value="1"/>
</dbReference>
<dbReference type="NCBIfam" id="TIGR01494">
    <property type="entry name" value="ATPase_P-type"/>
    <property type="match status" value="1"/>
</dbReference>
<evidence type="ECO:0000256" key="21">
    <source>
        <dbReference type="SAM" id="Coils"/>
    </source>
</evidence>
<dbReference type="EMBL" id="JAJAQI010000022">
    <property type="protein sequence ID" value="MCB4823099.1"/>
    <property type="molecule type" value="Genomic_DNA"/>
</dbReference>
<dbReference type="PANTHER" id="PTHR43520">
    <property type="entry name" value="ATP7, ISOFORM B"/>
    <property type="match status" value="1"/>
</dbReference>
<dbReference type="CDD" id="cd00371">
    <property type="entry name" value="HMA"/>
    <property type="match status" value="2"/>
</dbReference>
<feature type="transmembrane region" description="Helical" evidence="20">
    <location>
        <begin position="212"/>
        <end position="230"/>
    </location>
</feature>
<keyword evidence="14 20" id="KW-1133">Transmembrane helix</keyword>
<evidence type="ECO:0000256" key="22">
    <source>
        <dbReference type="SAM" id="MobiDB-lite"/>
    </source>
</evidence>
<dbReference type="PROSITE" id="PS50846">
    <property type="entry name" value="HMA_2"/>
    <property type="match status" value="2"/>
</dbReference>
<dbReference type="InterPro" id="IPR017969">
    <property type="entry name" value="Heavy-metal-associated_CS"/>
</dbReference>
<dbReference type="GO" id="GO:0005886">
    <property type="term" value="C:plasma membrane"/>
    <property type="evidence" value="ECO:0007669"/>
    <property type="project" value="UniProtKB-SubCell"/>
</dbReference>
<dbReference type="SFLD" id="SFLDG00002">
    <property type="entry name" value="C1.7:_P-type_atpase_like"/>
    <property type="match status" value="1"/>
</dbReference>
<keyword evidence="5" id="KW-0597">Phosphoprotein</keyword>
<evidence type="ECO:0000256" key="4">
    <source>
        <dbReference type="ARBA" id="ARBA00022475"/>
    </source>
</evidence>
<keyword evidence="21" id="KW-0175">Coiled coil</keyword>
<feature type="domain" description="HMA" evidence="23">
    <location>
        <begin position="16"/>
        <end position="81"/>
    </location>
</feature>
<gene>
    <name evidence="24" type="ORF">LHA35_15295</name>
</gene>
<dbReference type="InterPro" id="IPR036163">
    <property type="entry name" value="HMA_dom_sf"/>
</dbReference>
<dbReference type="PRINTS" id="PR00120">
    <property type="entry name" value="HATPASE"/>
</dbReference>
<name>A0A9X1IE89_9PROT</name>
<comment type="catalytic activity">
    <reaction evidence="18">
        <text>Cu(2+)(in) + ATP + H2O = Cu(2+)(out) + ADP + phosphate + H(+)</text>
        <dbReference type="Rhea" id="RHEA:10376"/>
        <dbReference type="ChEBI" id="CHEBI:15377"/>
        <dbReference type="ChEBI" id="CHEBI:15378"/>
        <dbReference type="ChEBI" id="CHEBI:29036"/>
        <dbReference type="ChEBI" id="CHEBI:30616"/>
        <dbReference type="ChEBI" id="CHEBI:43474"/>
        <dbReference type="ChEBI" id="CHEBI:456216"/>
        <dbReference type="EC" id="7.2.2.9"/>
    </reaction>
</comment>
<dbReference type="GO" id="GO:0043682">
    <property type="term" value="F:P-type divalent copper transporter activity"/>
    <property type="evidence" value="ECO:0007669"/>
    <property type="project" value="UniProtKB-EC"/>
</dbReference>
<dbReference type="SUPFAM" id="SSF81653">
    <property type="entry name" value="Calcium ATPase, transduction domain A"/>
    <property type="match status" value="1"/>
</dbReference>
<organism evidence="24 25">
    <name type="scientific">Roseicella aerolata</name>
    <dbReference type="NCBI Taxonomy" id="2883479"/>
    <lineage>
        <taxon>Bacteria</taxon>
        <taxon>Pseudomonadati</taxon>
        <taxon>Pseudomonadota</taxon>
        <taxon>Alphaproteobacteria</taxon>
        <taxon>Acetobacterales</taxon>
        <taxon>Roseomonadaceae</taxon>
        <taxon>Roseicella</taxon>
    </lineage>
</organism>
<dbReference type="Gene3D" id="3.30.70.100">
    <property type="match status" value="2"/>
</dbReference>
<keyword evidence="3" id="KW-0813">Transport</keyword>
<dbReference type="Gene3D" id="3.40.50.1000">
    <property type="entry name" value="HAD superfamily/HAD-like"/>
    <property type="match status" value="1"/>
</dbReference>
<dbReference type="SUPFAM" id="SSF81665">
    <property type="entry name" value="Calcium ATPase, transmembrane domain M"/>
    <property type="match status" value="1"/>
</dbReference>
<keyword evidence="6 20" id="KW-0812">Transmembrane</keyword>
<evidence type="ECO:0000313" key="25">
    <source>
        <dbReference type="Proteomes" id="UP001139311"/>
    </source>
</evidence>
<proteinExistence type="inferred from homology"/>
<evidence type="ECO:0000256" key="5">
    <source>
        <dbReference type="ARBA" id="ARBA00022553"/>
    </source>
</evidence>
<dbReference type="NCBIfam" id="TIGR00003">
    <property type="entry name" value="copper ion binding protein"/>
    <property type="match status" value="1"/>
</dbReference>
<feature type="coiled-coil region" evidence="21">
    <location>
        <begin position="142"/>
        <end position="169"/>
    </location>
</feature>
<dbReference type="Pfam" id="PF00403">
    <property type="entry name" value="HMA"/>
    <property type="match status" value="2"/>
</dbReference>
<evidence type="ECO:0000256" key="2">
    <source>
        <dbReference type="ARBA" id="ARBA00006024"/>
    </source>
</evidence>
<dbReference type="GO" id="GO:0055070">
    <property type="term" value="P:copper ion homeostasis"/>
    <property type="evidence" value="ECO:0007669"/>
    <property type="project" value="TreeGrafter"/>
</dbReference>
<evidence type="ECO:0000256" key="13">
    <source>
        <dbReference type="ARBA" id="ARBA00022967"/>
    </source>
</evidence>
<comment type="catalytic activity">
    <reaction evidence="19">
        <text>Cu(+)(in) + ATP + H2O = Cu(+)(out) + ADP + phosphate + H(+)</text>
        <dbReference type="Rhea" id="RHEA:25792"/>
        <dbReference type="ChEBI" id="CHEBI:15377"/>
        <dbReference type="ChEBI" id="CHEBI:15378"/>
        <dbReference type="ChEBI" id="CHEBI:30616"/>
        <dbReference type="ChEBI" id="CHEBI:43474"/>
        <dbReference type="ChEBI" id="CHEBI:49552"/>
        <dbReference type="ChEBI" id="CHEBI:456216"/>
        <dbReference type="EC" id="7.2.2.8"/>
    </reaction>
</comment>
<evidence type="ECO:0000256" key="3">
    <source>
        <dbReference type="ARBA" id="ARBA00022448"/>
    </source>
</evidence>
<dbReference type="InterPro" id="IPR006122">
    <property type="entry name" value="HMA_Cu_ion-bd"/>
</dbReference>
<evidence type="ECO:0000256" key="8">
    <source>
        <dbReference type="ARBA" id="ARBA00022737"/>
    </source>
</evidence>
<keyword evidence="7 20" id="KW-0479">Metal-binding</keyword>
<dbReference type="InterPro" id="IPR027256">
    <property type="entry name" value="P-typ_ATPase_IB"/>
</dbReference>
<comment type="caution">
    <text evidence="24">The sequence shown here is derived from an EMBL/GenBank/DDBJ whole genome shotgun (WGS) entry which is preliminary data.</text>
</comment>
<dbReference type="InterPro" id="IPR023298">
    <property type="entry name" value="ATPase_P-typ_TM_dom_sf"/>
</dbReference>
<dbReference type="InterPro" id="IPR006121">
    <property type="entry name" value="HMA_dom"/>
</dbReference>
<protein>
    <submittedName>
        <fullName evidence="24">Heavy metal translocating P-type ATPase</fullName>
    </submittedName>
</protein>
<evidence type="ECO:0000259" key="23">
    <source>
        <dbReference type="PROSITE" id="PS50846"/>
    </source>
</evidence>
<dbReference type="SUPFAM" id="SSF55008">
    <property type="entry name" value="HMA, heavy metal-associated domain"/>
    <property type="match status" value="2"/>
</dbReference>
<dbReference type="InterPro" id="IPR008250">
    <property type="entry name" value="ATPase_P-typ_transduc_dom_A_sf"/>
</dbReference>
<evidence type="ECO:0000256" key="1">
    <source>
        <dbReference type="ARBA" id="ARBA00004651"/>
    </source>
</evidence>
<keyword evidence="8" id="KW-0677">Repeat</keyword>
<evidence type="ECO:0000256" key="12">
    <source>
        <dbReference type="ARBA" id="ARBA00022842"/>
    </source>
</evidence>
<dbReference type="GO" id="GO:0140581">
    <property type="term" value="F:P-type monovalent copper transporter activity"/>
    <property type="evidence" value="ECO:0007669"/>
    <property type="project" value="UniProtKB-EC"/>
</dbReference>
<dbReference type="GO" id="GO:0016887">
    <property type="term" value="F:ATP hydrolysis activity"/>
    <property type="evidence" value="ECO:0007669"/>
    <property type="project" value="InterPro"/>
</dbReference>
<feature type="transmembrane region" description="Helical" evidence="20">
    <location>
        <begin position="173"/>
        <end position="192"/>
    </location>
</feature>